<accession>A0ABV7CQZ5</accession>
<dbReference type="HAMAP" id="MF_00727">
    <property type="entry name" value="Tgl"/>
    <property type="match status" value="1"/>
</dbReference>
<keyword evidence="3 4" id="KW-0012">Acyltransferase</keyword>
<dbReference type="NCBIfam" id="NF002869">
    <property type="entry name" value="PRK03187.1"/>
    <property type="match status" value="1"/>
</dbReference>
<gene>
    <name evidence="4" type="ORF">ACFOGI_01040</name>
</gene>
<dbReference type="Proteomes" id="UP001595279">
    <property type="component" value="Unassembled WGS sequence"/>
</dbReference>
<keyword evidence="5" id="KW-1185">Reference proteome</keyword>
<dbReference type="EMBL" id="JBHRSA010000004">
    <property type="protein sequence ID" value="MFC3038836.1"/>
    <property type="molecule type" value="Genomic_DNA"/>
</dbReference>
<evidence type="ECO:0000313" key="4">
    <source>
        <dbReference type="EMBL" id="MFC3038836.1"/>
    </source>
</evidence>
<dbReference type="InterPro" id="IPR020916">
    <property type="entry name" value="Gln_gamma-glutamylTfrase_bac"/>
</dbReference>
<sequence>MIQLPGLDFESAFNWASDPIEHTILNQMHSQPVVYSYQSIDGLQFELKLRKNIIRSAKALNESEAKFETFKNSRCNPDFWHRTNVGGFRLRQDVSPADGILDIYKNSSLYGFECATAILIIYYHAVLESIGERLFNQYFQQLYLYSWHHDTDLGIQRIQTEYILPGDVVYFNNPDFHPETDWWRGENAVVLEDGMYFGHGMGITTGERIIQSLNQQRRPGGTRSAYLMRSATRPSFGHLARITSLSRSFAPYKVHYPVVHHDRTSLSYTGYLSFLNGVYYS</sequence>
<evidence type="ECO:0000313" key="5">
    <source>
        <dbReference type="Proteomes" id="UP001595279"/>
    </source>
</evidence>
<dbReference type="EC" id="2.3.2.13" evidence="4"/>
<keyword evidence="2" id="KW-0749">Sporulation</keyword>
<name>A0ABV7CQZ5_9BACI</name>
<dbReference type="Pfam" id="PF20085">
    <property type="entry name" value="TGL"/>
    <property type="match status" value="1"/>
</dbReference>
<dbReference type="RefSeq" id="WP_390267079.1">
    <property type="nucleotide sequence ID" value="NZ_JBHRSA010000004.1"/>
</dbReference>
<keyword evidence="1 4" id="KW-0808">Transferase</keyword>
<organism evidence="4 5">
    <name type="scientific">Virgibacillus xinjiangensis</name>
    <dbReference type="NCBI Taxonomy" id="393090"/>
    <lineage>
        <taxon>Bacteria</taxon>
        <taxon>Bacillati</taxon>
        <taxon>Bacillota</taxon>
        <taxon>Bacilli</taxon>
        <taxon>Bacillales</taxon>
        <taxon>Bacillaceae</taxon>
        <taxon>Virgibacillus</taxon>
    </lineage>
</organism>
<reference evidence="5" key="1">
    <citation type="journal article" date="2019" name="Int. J. Syst. Evol. Microbiol.">
        <title>The Global Catalogue of Microorganisms (GCM) 10K type strain sequencing project: providing services to taxonomists for standard genome sequencing and annotation.</title>
        <authorList>
            <consortium name="The Broad Institute Genomics Platform"/>
            <consortium name="The Broad Institute Genome Sequencing Center for Infectious Disease"/>
            <person name="Wu L."/>
            <person name="Ma J."/>
        </authorList>
    </citation>
    <scope>NUCLEOTIDE SEQUENCE [LARGE SCALE GENOMIC DNA]</scope>
    <source>
        <strain evidence="5">KCTC 13128</strain>
    </source>
</reference>
<protein>
    <submittedName>
        <fullName evidence="4">Protein-glutamine gamma-glutamyltransferase</fullName>
        <ecNumber evidence="4">2.3.2.13</ecNumber>
    </submittedName>
</protein>
<dbReference type="GO" id="GO:0003810">
    <property type="term" value="F:protein-glutamine gamma-glutamyltransferase activity"/>
    <property type="evidence" value="ECO:0007669"/>
    <property type="project" value="UniProtKB-EC"/>
</dbReference>
<comment type="caution">
    <text evidence="4">The sequence shown here is derived from an EMBL/GenBank/DDBJ whole genome shotgun (WGS) entry which is preliminary data.</text>
</comment>
<evidence type="ECO:0000256" key="3">
    <source>
        <dbReference type="ARBA" id="ARBA00023315"/>
    </source>
</evidence>
<proteinExistence type="inferred from homology"/>
<evidence type="ECO:0000256" key="1">
    <source>
        <dbReference type="ARBA" id="ARBA00022679"/>
    </source>
</evidence>
<evidence type="ECO:0000256" key="2">
    <source>
        <dbReference type="ARBA" id="ARBA00022969"/>
    </source>
</evidence>